<dbReference type="InterPro" id="IPR000847">
    <property type="entry name" value="LysR_HTH_N"/>
</dbReference>
<evidence type="ECO:0000313" key="6">
    <source>
        <dbReference type="EMBL" id="SDP44433.1"/>
    </source>
</evidence>
<dbReference type="Pfam" id="PF00126">
    <property type="entry name" value="HTH_1"/>
    <property type="match status" value="1"/>
</dbReference>
<reference evidence="6 7" key="1">
    <citation type="submission" date="2016-10" db="EMBL/GenBank/DDBJ databases">
        <authorList>
            <person name="de Groot N.N."/>
        </authorList>
    </citation>
    <scope>NUCLEOTIDE SEQUENCE [LARGE SCALE GENOMIC DNA]</scope>
    <source>
        <strain evidence="7">P4-7,KCTC 19426,CECT 7604</strain>
    </source>
</reference>
<accession>A0A1H0SRV4</accession>
<dbReference type="PANTHER" id="PTHR30126">
    <property type="entry name" value="HTH-TYPE TRANSCRIPTIONAL REGULATOR"/>
    <property type="match status" value="1"/>
</dbReference>
<comment type="similarity">
    <text evidence="1">Belongs to the LysR transcriptional regulatory family.</text>
</comment>
<dbReference type="GO" id="GO:0003700">
    <property type="term" value="F:DNA-binding transcription factor activity"/>
    <property type="evidence" value="ECO:0007669"/>
    <property type="project" value="InterPro"/>
</dbReference>
<keyword evidence="7" id="KW-1185">Reference proteome</keyword>
<dbReference type="OrthoDB" id="9808620at2"/>
<evidence type="ECO:0000259" key="5">
    <source>
        <dbReference type="PROSITE" id="PS50931"/>
    </source>
</evidence>
<dbReference type="InterPro" id="IPR036388">
    <property type="entry name" value="WH-like_DNA-bd_sf"/>
</dbReference>
<dbReference type="InterPro" id="IPR036390">
    <property type="entry name" value="WH_DNA-bd_sf"/>
</dbReference>
<dbReference type="Pfam" id="PF03466">
    <property type="entry name" value="LysR_substrate"/>
    <property type="match status" value="1"/>
</dbReference>
<dbReference type="EMBL" id="LT629710">
    <property type="protein sequence ID" value="SDP44433.1"/>
    <property type="molecule type" value="Genomic_DNA"/>
</dbReference>
<evidence type="ECO:0000256" key="4">
    <source>
        <dbReference type="ARBA" id="ARBA00023163"/>
    </source>
</evidence>
<keyword evidence="3 6" id="KW-0238">DNA-binding</keyword>
<dbReference type="GO" id="GO:0000976">
    <property type="term" value="F:transcription cis-regulatory region binding"/>
    <property type="evidence" value="ECO:0007669"/>
    <property type="project" value="TreeGrafter"/>
</dbReference>
<dbReference type="PROSITE" id="PS50931">
    <property type="entry name" value="HTH_LYSR"/>
    <property type="match status" value="1"/>
</dbReference>
<dbReference type="InterPro" id="IPR005119">
    <property type="entry name" value="LysR_subst-bd"/>
</dbReference>
<name>A0A1H0SRV4_9ACTN</name>
<dbReference type="PANTHER" id="PTHR30126:SF39">
    <property type="entry name" value="HTH-TYPE TRANSCRIPTIONAL REGULATOR CYSL"/>
    <property type="match status" value="1"/>
</dbReference>
<feature type="domain" description="HTH lysR-type" evidence="5">
    <location>
        <begin position="10"/>
        <end position="67"/>
    </location>
</feature>
<dbReference type="Proteomes" id="UP000198741">
    <property type="component" value="Chromosome I"/>
</dbReference>
<dbReference type="Gene3D" id="3.40.190.10">
    <property type="entry name" value="Periplasmic binding protein-like II"/>
    <property type="match status" value="2"/>
</dbReference>
<organism evidence="6 7">
    <name type="scientific">Nakamurella panacisegetis</name>
    <dbReference type="NCBI Taxonomy" id="1090615"/>
    <lineage>
        <taxon>Bacteria</taxon>
        <taxon>Bacillati</taxon>
        <taxon>Actinomycetota</taxon>
        <taxon>Actinomycetes</taxon>
        <taxon>Nakamurellales</taxon>
        <taxon>Nakamurellaceae</taxon>
        <taxon>Nakamurella</taxon>
    </lineage>
</organism>
<dbReference type="SUPFAM" id="SSF46785">
    <property type="entry name" value="Winged helix' DNA-binding domain"/>
    <property type="match status" value="1"/>
</dbReference>
<evidence type="ECO:0000313" key="7">
    <source>
        <dbReference type="Proteomes" id="UP000198741"/>
    </source>
</evidence>
<dbReference type="RefSeq" id="WP_090480157.1">
    <property type="nucleotide sequence ID" value="NZ_LT629710.1"/>
</dbReference>
<evidence type="ECO:0000256" key="3">
    <source>
        <dbReference type="ARBA" id="ARBA00023125"/>
    </source>
</evidence>
<proteinExistence type="inferred from homology"/>
<sequence length="315" mass="32622">MANVLSRKVPDLIGLQLLLAVQDTGSLAAAGSVLGISQQAASLRMRAMEAQIGLPLVARSSHGSSLTTAGALVAGWAAPVIQAADRLDAGIGSLRTTRNAHLRVAASLTIAEHLAPRWFLALRAGQQRRGDDLTDLELTTANSDAVVRAVLDGSADLGFVEAPGAPAAVRSKVVGQDHLVVVAAPGHPWTRPGRSVSPEELARTPLVSRERGSGTREAFVKGLLALVSRDVELSHPVIELATTAAVRAAIAAGTAPGALSALAVADDLALGRLVQVHVDGLDLRRQLRAVWRDSPQPPAGPARDLVAVAVWSSRA</sequence>
<dbReference type="STRING" id="1090615.SAMN04515671_4259"/>
<evidence type="ECO:0000256" key="1">
    <source>
        <dbReference type="ARBA" id="ARBA00009437"/>
    </source>
</evidence>
<protein>
    <submittedName>
        <fullName evidence="6">DNA-binding transcriptional regulator, LysR family</fullName>
    </submittedName>
</protein>
<dbReference type="Gene3D" id="1.10.10.10">
    <property type="entry name" value="Winged helix-like DNA-binding domain superfamily/Winged helix DNA-binding domain"/>
    <property type="match status" value="1"/>
</dbReference>
<keyword evidence="4" id="KW-0804">Transcription</keyword>
<gene>
    <name evidence="6" type="ORF">SAMN04515671_4259</name>
</gene>
<dbReference type="SUPFAM" id="SSF53850">
    <property type="entry name" value="Periplasmic binding protein-like II"/>
    <property type="match status" value="1"/>
</dbReference>
<dbReference type="AlphaFoldDB" id="A0A1H0SRV4"/>
<keyword evidence="2" id="KW-0805">Transcription regulation</keyword>
<evidence type="ECO:0000256" key="2">
    <source>
        <dbReference type="ARBA" id="ARBA00023015"/>
    </source>
</evidence>